<reference evidence="7 8" key="1">
    <citation type="submission" date="2024-04" db="EMBL/GenBank/DDBJ databases">
        <title>Tritrichomonas musculus Genome.</title>
        <authorList>
            <person name="Alves-Ferreira E."/>
            <person name="Grigg M."/>
            <person name="Lorenzi H."/>
            <person name="Galac M."/>
        </authorList>
    </citation>
    <scope>NUCLEOTIDE SEQUENCE [LARGE SCALE GENOMIC DNA]</scope>
    <source>
        <strain evidence="7 8">EAF2021</strain>
    </source>
</reference>
<evidence type="ECO:0000256" key="2">
    <source>
        <dbReference type="ARBA" id="ARBA00022603"/>
    </source>
</evidence>
<evidence type="ECO:0000313" key="7">
    <source>
        <dbReference type="EMBL" id="KAK8900212.1"/>
    </source>
</evidence>
<dbReference type="Pfam" id="PF05063">
    <property type="entry name" value="MT-A70"/>
    <property type="match status" value="1"/>
</dbReference>
<dbReference type="Proteomes" id="UP001470230">
    <property type="component" value="Unassembled WGS sequence"/>
</dbReference>
<dbReference type="EMBL" id="JAPFFF010000001">
    <property type="protein sequence ID" value="KAK8900212.1"/>
    <property type="molecule type" value="Genomic_DNA"/>
</dbReference>
<proteinExistence type="inferred from homology"/>
<dbReference type="PROSITE" id="PS51143">
    <property type="entry name" value="MT_A70"/>
    <property type="match status" value="1"/>
</dbReference>
<comment type="caution">
    <text evidence="7">The sequence shown here is derived from an EMBL/GenBank/DDBJ whole genome shotgun (WGS) entry which is preliminary data.</text>
</comment>
<organism evidence="7 8">
    <name type="scientific">Tritrichomonas musculus</name>
    <dbReference type="NCBI Taxonomy" id="1915356"/>
    <lineage>
        <taxon>Eukaryota</taxon>
        <taxon>Metamonada</taxon>
        <taxon>Parabasalia</taxon>
        <taxon>Tritrichomonadida</taxon>
        <taxon>Tritrichomonadidae</taxon>
        <taxon>Tritrichomonas</taxon>
    </lineage>
</organism>
<evidence type="ECO:0000256" key="5">
    <source>
        <dbReference type="ARBA" id="ARBA00048957"/>
    </source>
</evidence>
<comment type="similarity">
    <text evidence="6">Belongs to the MT-A70-like family.</text>
</comment>
<comment type="catalytic activity">
    <reaction evidence="5">
        <text>an adenosine in mRNA + S-adenosyl-L-methionine = an N(6)-methyladenosine in mRNA + S-adenosyl-L-homocysteine + H(+)</text>
        <dbReference type="Rhea" id="RHEA:55584"/>
        <dbReference type="Rhea" id="RHEA-COMP:12414"/>
        <dbReference type="Rhea" id="RHEA-COMP:12417"/>
        <dbReference type="ChEBI" id="CHEBI:15378"/>
        <dbReference type="ChEBI" id="CHEBI:57856"/>
        <dbReference type="ChEBI" id="CHEBI:59789"/>
        <dbReference type="ChEBI" id="CHEBI:74411"/>
        <dbReference type="ChEBI" id="CHEBI:74449"/>
        <dbReference type="EC" id="2.1.1.348"/>
    </reaction>
</comment>
<gene>
    <name evidence="7" type="ORF">M9Y10_002535</name>
</gene>
<evidence type="ECO:0000256" key="3">
    <source>
        <dbReference type="ARBA" id="ARBA00022679"/>
    </source>
</evidence>
<protein>
    <recommendedName>
        <fullName evidence="1">mRNA m(6)A methyltransferase</fullName>
        <ecNumber evidence="1">2.1.1.348</ecNumber>
    </recommendedName>
</protein>
<dbReference type="PANTHER" id="PTHR12829">
    <property type="entry name" value="N6-ADENOSINE-METHYLTRANSFERASE"/>
    <property type="match status" value="1"/>
</dbReference>
<evidence type="ECO:0000256" key="1">
    <source>
        <dbReference type="ARBA" id="ARBA00012160"/>
    </source>
</evidence>
<keyword evidence="2" id="KW-0489">Methyltransferase</keyword>
<sequence length="400" mass="46257">MADNLRKKPRVSYCELDSIEGLSSDSEGYIFSSFEDSKKTKKQSIKAKKDDEDWGAGKHLAAKDALRKQKRKAGESLFEDINYEIMERNRKKINDPSLEINPLNESCPFIPYEHVLEKINNPKELFHRCNCFNTLMPEYIPTSPHKLQYFGINKEESLFDEHQLSKMSEEELEQAASEIEEQLQALSNIDVDVCYLVSPFDENLKNSIAIKANVLNFDWKGLGSQYQFDVILMDPPWRIQSSQMTRGVELGYEQLTDEEIMSMPLHLVQSNGFLFMWVVASEYSNGLKMLENWGYQPINGVSWVKTSRRGIYHPSNGYYLQHTKESLLVGVKGKGANYMRSNEFTDLIVQPRNLRQSHKPTKLYKIIENMFPGGMFLEVFARPHNLRENWISLGLELPSQ</sequence>
<dbReference type="InterPro" id="IPR007757">
    <property type="entry name" value="MT-A70-like"/>
</dbReference>
<dbReference type="SUPFAM" id="SSF53335">
    <property type="entry name" value="S-adenosyl-L-methionine-dependent methyltransferases"/>
    <property type="match status" value="1"/>
</dbReference>
<dbReference type="PANTHER" id="PTHR12829:SF7">
    <property type="entry name" value="N6-ADENOSINE-METHYLTRANSFERASE CATALYTIC SUBUNIT"/>
    <property type="match status" value="1"/>
</dbReference>
<evidence type="ECO:0000256" key="6">
    <source>
        <dbReference type="PROSITE-ProRule" id="PRU00489"/>
    </source>
</evidence>
<keyword evidence="8" id="KW-1185">Reference proteome</keyword>
<dbReference type="PROSITE" id="PS00092">
    <property type="entry name" value="N6_MTASE"/>
    <property type="match status" value="1"/>
</dbReference>
<dbReference type="EC" id="2.1.1.348" evidence="1"/>
<keyword evidence="4" id="KW-0949">S-adenosyl-L-methionine</keyword>
<dbReference type="Gene3D" id="3.40.50.150">
    <property type="entry name" value="Vaccinia Virus protein VP39"/>
    <property type="match status" value="1"/>
</dbReference>
<dbReference type="InterPro" id="IPR002052">
    <property type="entry name" value="DNA_methylase_N6_adenine_CS"/>
</dbReference>
<dbReference type="InterPro" id="IPR029063">
    <property type="entry name" value="SAM-dependent_MTases_sf"/>
</dbReference>
<accession>A0ABR2LBN0</accession>
<keyword evidence="3" id="KW-0808">Transferase</keyword>
<name>A0ABR2LBN0_9EUKA</name>
<evidence type="ECO:0000256" key="4">
    <source>
        <dbReference type="ARBA" id="ARBA00022691"/>
    </source>
</evidence>
<evidence type="ECO:0000313" key="8">
    <source>
        <dbReference type="Proteomes" id="UP001470230"/>
    </source>
</evidence>